<feature type="signal peptide" evidence="1">
    <location>
        <begin position="1"/>
        <end position="25"/>
    </location>
</feature>
<dbReference type="RefSeq" id="WP_046670345.1">
    <property type="nucleotide sequence ID" value="NZ_LT598671.1"/>
</dbReference>
<organism evidence="3">
    <name type="scientific">uncultured Citrobacter sp</name>
    <dbReference type="NCBI Taxonomy" id="200446"/>
    <lineage>
        <taxon>Bacteria</taxon>
        <taxon>Pseudomonadati</taxon>
        <taxon>Pseudomonadota</taxon>
        <taxon>Gammaproteobacteria</taxon>
        <taxon>Enterobacterales</taxon>
        <taxon>Enterobacteriaceae</taxon>
        <taxon>Citrobacter</taxon>
        <taxon>environmental samples</taxon>
    </lineage>
</organism>
<proteinExistence type="predicted"/>
<evidence type="ECO:0000313" key="3">
    <source>
        <dbReference type="EMBL" id="SBV67662.1"/>
    </source>
</evidence>
<dbReference type="GO" id="GO:0009289">
    <property type="term" value="C:pilus"/>
    <property type="evidence" value="ECO:0007669"/>
    <property type="project" value="InterPro"/>
</dbReference>
<dbReference type="AlphaFoldDB" id="A0A212ILG0"/>
<name>A0A212ILG0_9ENTR</name>
<gene>
    <name evidence="3" type="ORF">KL86CIT2_540130</name>
    <name evidence="2" type="ORF">KM92CIT3_200496</name>
</gene>
<dbReference type="SUPFAM" id="SSF49401">
    <property type="entry name" value="Bacterial adhesins"/>
    <property type="match status" value="1"/>
</dbReference>
<dbReference type="InterPro" id="IPR036937">
    <property type="entry name" value="Adhesion_dom_fimbrial_sf"/>
</dbReference>
<keyword evidence="1" id="KW-0732">Signal</keyword>
<feature type="chain" id="PRO_5015073794" description="Fimbrial-type adhesion domain-containing protein" evidence="1">
    <location>
        <begin position="26"/>
        <end position="197"/>
    </location>
</feature>
<dbReference type="EMBL" id="FLUB01000013">
    <property type="protein sequence ID" value="SBV63112.1"/>
    <property type="molecule type" value="Genomic_DNA"/>
</dbReference>
<sequence>MIHHRIFRHVVLGLCSFCFSAAAFADCLAKSDPLKCMGSTKTVDVTFTATLQTPSCNVSLGGESNLGGKSLVIDFGQIIARDLDLNDERYNRPLGIFLTGCDNMLNKAKVTFSINSADLCSDPHKTCLGMGTMLGLKIKDRVKGDFITFNSERDMTLNSNGEGYFTIYDIYIMAAFGGATMSSGYFEESFQIIVHYN</sequence>
<accession>A0A212ILG0</accession>
<protein>
    <recommendedName>
        <fullName evidence="4">Fimbrial-type adhesion domain-containing protein</fullName>
    </recommendedName>
</protein>
<evidence type="ECO:0000256" key="1">
    <source>
        <dbReference type="SAM" id="SignalP"/>
    </source>
</evidence>
<reference evidence="3" key="1">
    <citation type="submission" date="2016-04" db="EMBL/GenBank/DDBJ databases">
        <authorList>
            <person name="Evans L.H."/>
            <person name="Alamgir A."/>
            <person name="Owens N."/>
            <person name="Weber N.D."/>
            <person name="Virtaneva K."/>
            <person name="Barbian K."/>
            <person name="Babar A."/>
            <person name="Rosenke K."/>
        </authorList>
    </citation>
    <scope>NUCLEOTIDE SEQUENCE</scope>
    <source>
        <strain evidence="3">86-2</strain>
        <strain evidence="2">92-3</strain>
    </source>
</reference>
<dbReference type="InterPro" id="IPR008966">
    <property type="entry name" value="Adhesion_dom_sf"/>
</dbReference>
<evidence type="ECO:0000313" key="2">
    <source>
        <dbReference type="EMBL" id="SBV63112.1"/>
    </source>
</evidence>
<dbReference type="GO" id="GO:0007155">
    <property type="term" value="P:cell adhesion"/>
    <property type="evidence" value="ECO:0007669"/>
    <property type="project" value="InterPro"/>
</dbReference>
<dbReference type="GeneID" id="86999705"/>
<evidence type="ECO:0008006" key="4">
    <source>
        <dbReference type="Google" id="ProtNLM"/>
    </source>
</evidence>
<dbReference type="EMBL" id="FLUA01000054">
    <property type="protein sequence ID" value="SBV67662.1"/>
    <property type="molecule type" value="Genomic_DNA"/>
</dbReference>
<dbReference type="Gene3D" id="2.60.40.1090">
    <property type="entry name" value="Fimbrial-type adhesion domain"/>
    <property type="match status" value="1"/>
</dbReference>